<dbReference type="GO" id="GO:0019478">
    <property type="term" value="P:D-amino acid catabolic process"/>
    <property type="evidence" value="ECO:0007669"/>
    <property type="project" value="TreeGrafter"/>
</dbReference>
<gene>
    <name evidence="8" type="ORF">ASPWEDRAFT_45269</name>
</gene>
<dbReference type="GeneID" id="63752334"/>
<organism evidence="8 9">
    <name type="scientific">Aspergillus wentii DTO 134E9</name>
    <dbReference type="NCBI Taxonomy" id="1073089"/>
    <lineage>
        <taxon>Eukaryota</taxon>
        <taxon>Fungi</taxon>
        <taxon>Dikarya</taxon>
        <taxon>Ascomycota</taxon>
        <taxon>Pezizomycotina</taxon>
        <taxon>Eurotiomycetes</taxon>
        <taxon>Eurotiomycetidae</taxon>
        <taxon>Eurotiales</taxon>
        <taxon>Aspergillaceae</taxon>
        <taxon>Aspergillus</taxon>
        <taxon>Aspergillus subgen. Cremei</taxon>
    </lineage>
</organism>
<dbReference type="InterPro" id="IPR006076">
    <property type="entry name" value="FAD-dep_OxRdtase"/>
</dbReference>
<proteinExistence type="inferred from homology"/>
<dbReference type="VEuPathDB" id="FungiDB:ASPWEDRAFT_45269"/>
<keyword evidence="3" id="KW-0285">Flavoprotein</keyword>
<feature type="domain" description="FAD dependent oxidoreductase" evidence="7">
    <location>
        <begin position="31"/>
        <end position="392"/>
    </location>
</feature>
<feature type="binding site" evidence="6">
    <location>
        <position position="237"/>
    </location>
    <ligand>
        <name>FAD</name>
        <dbReference type="ChEBI" id="CHEBI:57692"/>
    </ligand>
</feature>
<keyword evidence="9" id="KW-1185">Reference proteome</keyword>
<sequence length="414" mass="45459">MTSIPLNPPLAADLSADPVPLSAPTKQSPHILIIGGGVTGLTTAWFALDRGYRVTIISKEWASYGQGPRLASQIAGALWELPPAGCGPQAVQGKLQTCQKWALESLQIYRTMAESDLGKAFGVKMRIFTSFHTNRISDDELKSKKMELIRTEQLADFEKGTHLFQKYGVNPHSHGGLHDAYEHQAPIIDTDVAMAFLMELVRNKGATLHTASIQGDILDQENHLLETYGADAIVNATGVMAREAAADNAVYCLRGGLLRLINDGTAFPKVNNAMLVSSETKFDGDFHDMAFIVPRNDNTLLLGSILHQDTWELDLTPDCPEVLEMRGRCEDLLPALKNAKVDPVFPLAQGRRPMRRSHVRVEREERRMSRIVHSYGHGGAGWSLAFGSAREALRLAEDVISENTLSTEDIKAAL</sequence>
<dbReference type="GO" id="GO:0071949">
    <property type="term" value="F:FAD binding"/>
    <property type="evidence" value="ECO:0007669"/>
    <property type="project" value="InterPro"/>
</dbReference>
<dbReference type="AlphaFoldDB" id="A0A1L9R8S3"/>
<dbReference type="Gene3D" id="3.40.50.720">
    <property type="entry name" value="NAD(P)-binding Rossmann-like Domain"/>
    <property type="match status" value="1"/>
</dbReference>
<dbReference type="InterPro" id="IPR023209">
    <property type="entry name" value="DAO"/>
</dbReference>
<evidence type="ECO:0000313" key="9">
    <source>
        <dbReference type="Proteomes" id="UP000184383"/>
    </source>
</evidence>
<keyword evidence="4 6" id="KW-0274">FAD</keyword>
<dbReference type="Gene3D" id="3.30.9.10">
    <property type="entry name" value="D-Amino Acid Oxidase, subunit A, domain 2"/>
    <property type="match status" value="1"/>
</dbReference>
<dbReference type="PANTHER" id="PTHR11530:SF25">
    <property type="entry name" value="FAD DEPENDENT OXIDOREDUCTASE DOMAIN-CONTAINING PROTEIN"/>
    <property type="match status" value="1"/>
</dbReference>
<evidence type="ECO:0000256" key="5">
    <source>
        <dbReference type="ARBA" id="ARBA00023002"/>
    </source>
</evidence>
<keyword evidence="5" id="KW-0560">Oxidoreductase</keyword>
<dbReference type="STRING" id="1073089.A0A1L9R8S3"/>
<protein>
    <recommendedName>
        <fullName evidence="7">FAD dependent oxidoreductase domain-containing protein</fullName>
    </recommendedName>
</protein>
<dbReference type="Proteomes" id="UP000184383">
    <property type="component" value="Unassembled WGS sequence"/>
</dbReference>
<dbReference type="SUPFAM" id="SSF51971">
    <property type="entry name" value="Nucleotide-binding domain"/>
    <property type="match status" value="1"/>
</dbReference>
<comment type="cofactor">
    <cofactor evidence="1 6">
        <name>FAD</name>
        <dbReference type="ChEBI" id="CHEBI:57692"/>
    </cofactor>
</comment>
<evidence type="ECO:0000256" key="1">
    <source>
        <dbReference type="ARBA" id="ARBA00001974"/>
    </source>
</evidence>
<feature type="binding site" evidence="6">
    <location>
        <position position="379"/>
    </location>
    <ligand>
        <name>D-dopa</name>
        <dbReference type="ChEBI" id="CHEBI:149689"/>
    </ligand>
</feature>
<evidence type="ECO:0000256" key="4">
    <source>
        <dbReference type="ARBA" id="ARBA00022827"/>
    </source>
</evidence>
<dbReference type="EMBL" id="KV878216">
    <property type="protein sequence ID" value="OJJ31322.1"/>
    <property type="molecule type" value="Genomic_DNA"/>
</dbReference>
<dbReference type="GO" id="GO:0003884">
    <property type="term" value="F:D-amino-acid oxidase activity"/>
    <property type="evidence" value="ECO:0007669"/>
    <property type="project" value="InterPro"/>
</dbReference>
<feature type="binding site" evidence="6">
    <location>
        <position position="352"/>
    </location>
    <ligand>
        <name>D-dopa</name>
        <dbReference type="ChEBI" id="CHEBI:149689"/>
    </ligand>
</feature>
<dbReference type="SUPFAM" id="SSF54373">
    <property type="entry name" value="FAD-linked reductases, C-terminal domain"/>
    <property type="match status" value="1"/>
</dbReference>
<dbReference type="OrthoDB" id="2015447at2759"/>
<evidence type="ECO:0000256" key="3">
    <source>
        <dbReference type="ARBA" id="ARBA00022630"/>
    </source>
</evidence>
<dbReference type="GO" id="GO:0005737">
    <property type="term" value="C:cytoplasm"/>
    <property type="evidence" value="ECO:0007669"/>
    <property type="project" value="TreeGrafter"/>
</dbReference>
<evidence type="ECO:0000256" key="2">
    <source>
        <dbReference type="ARBA" id="ARBA00006730"/>
    </source>
</evidence>
<evidence type="ECO:0000313" key="8">
    <source>
        <dbReference type="EMBL" id="OJJ31322.1"/>
    </source>
</evidence>
<dbReference type="RefSeq" id="XP_040684999.1">
    <property type="nucleotide sequence ID" value="XM_040836486.1"/>
</dbReference>
<dbReference type="PIRSF" id="PIRSF000189">
    <property type="entry name" value="D-aa_oxidase"/>
    <property type="match status" value="1"/>
</dbReference>
<reference evidence="9" key="1">
    <citation type="journal article" date="2017" name="Genome Biol.">
        <title>Comparative genomics reveals high biological diversity and specific adaptations in the industrially and medically important fungal genus Aspergillus.</title>
        <authorList>
            <person name="de Vries R.P."/>
            <person name="Riley R."/>
            <person name="Wiebenga A."/>
            <person name="Aguilar-Osorio G."/>
            <person name="Amillis S."/>
            <person name="Uchima C.A."/>
            <person name="Anderluh G."/>
            <person name="Asadollahi M."/>
            <person name="Askin M."/>
            <person name="Barry K."/>
            <person name="Battaglia E."/>
            <person name="Bayram O."/>
            <person name="Benocci T."/>
            <person name="Braus-Stromeyer S.A."/>
            <person name="Caldana C."/>
            <person name="Canovas D."/>
            <person name="Cerqueira G.C."/>
            <person name="Chen F."/>
            <person name="Chen W."/>
            <person name="Choi C."/>
            <person name="Clum A."/>
            <person name="Dos Santos R.A."/>
            <person name="Damasio A.R."/>
            <person name="Diallinas G."/>
            <person name="Emri T."/>
            <person name="Fekete E."/>
            <person name="Flipphi M."/>
            <person name="Freyberg S."/>
            <person name="Gallo A."/>
            <person name="Gournas C."/>
            <person name="Habgood R."/>
            <person name="Hainaut M."/>
            <person name="Harispe M.L."/>
            <person name="Henrissat B."/>
            <person name="Hilden K.S."/>
            <person name="Hope R."/>
            <person name="Hossain A."/>
            <person name="Karabika E."/>
            <person name="Karaffa L."/>
            <person name="Karanyi Z."/>
            <person name="Krasevec N."/>
            <person name="Kuo A."/>
            <person name="Kusch H."/>
            <person name="LaButti K."/>
            <person name="Lagendijk E.L."/>
            <person name="Lapidus A."/>
            <person name="Levasseur A."/>
            <person name="Lindquist E."/>
            <person name="Lipzen A."/>
            <person name="Logrieco A.F."/>
            <person name="MacCabe A."/>
            <person name="Maekelae M.R."/>
            <person name="Malavazi I."/>
            <person name="Melin P."/>
            <person name="Meyer V."/>
            <person name="Mielnichuk N."/>
            <person name="Miskei M."/>
            <person name="Molnar A.P."/>
            <person name="Mule G."/>
            <person name="Ngan C.Y."/>
            <person name="Orejas M."/>
            <person name="Orosz E."/>
            <person name="Ouedraogo J.P."/>
            <person name="Overkamp K.M."/>
            <person name="Park H.-S."/>
            <person name="Perrone G."/>
            <person name="Piumi F."/>
            <person name="Punt P.J."/>
            <person name="Ram A.F."/>
            <person name="Ramon A."/>
            <person name="Rauscher S."/>
            <person name="Record E."/>
            <person name="Riano-Pachon D.M."/>
            <person name="Robert V."/>
            <person name="Roehrig J."/>
            <person name="Ruller R."/>
            <person name="Salamov A."/>
            <person name="Salih N.S."/>
            <person name="Samson R.A."/>
            <person name="Sandor E."/>
            <person name="Sanguinetti M."/>
            <person name="Schuetze T."/>
            <person name="Sepcic K."/>
            <person name="Shelest E."/>
            <person name="Sherlock G."/>
            <person name="Sophianopoulou V."/>
            <person name="Squina F.M."/>
            <person name="Sun H."/>
            <person name="Susca A."/>
            <person name="Todd R.B."/>
            <person name="Tsang A."/>
            <person name="Unkles S.E."/>
            <person name="van de Wiele N."/>
            <person name="van Rossen-Uffink D."/>
            <person name="Oliveira J.V."/>
            <person name="Vesth T.C."/>
            <person name="Visser J."/>
            <person name="Yu J.-H."/>
            <person name="Zhou M."/>
            <person name="Andersen M.R."/>
            <person name="Archer D.B."/>
            <person name="Baker S.E."/>
            <person name="Benoit I."/>
            <person name="Brakhage A.A."/>
            <person name="Braus G.H."/>
            <person name="Fischer R."/>
            <person name="Frisvad J.C."/>
            <person name="Goldman G.H."/>
            <person name="Houbraken J."/>
            <person name="Oakley B."/>
            <person name="Pocsi I."/>
            <person name="Scazzocchio C."/>
            <person name="Seiboth B."/>
            <person name="vanKuyk P.A."/>
            <person name="Wortman J."/>
            <person name="Dyer P.S."/>
            <person name="Grigoriev I.V."/>
        </authorList>
    </citation>
    <scope>NUCLEOTIDE SEQUENCE [LARGE SCALE GENOMIC DNA]</scope>
    <source>
        <strain evidence="9">DTO 134E9</strain>
    </source>
</reference>
<comment type="similarity">
    <text evidence="2">Belongs to the DAMOX/DASOX family.</text>
</comment>
<dbReference type="PANTHER" id="PTHR11530">
    <property type="entry name" value="D-AMINO ACID OXIDASE"/>
    <property type="match status" value="1"/>
</dbReference>
<accession>A0A1L9R8S3</accession>
<name>A0A1L9R8S3_ASPWE</name>
<evidence type="ECO:0000256" key="6">
    <source>
        <dbReference type="PIRSR" id="PIRSR000189-1"/>
    </source>
</evidence>
<evidence type="ECO:0000259" key="7">
    <source>
        <dbReference type="Pfam" id="PF01266"/>
    </source>
</evidence>
<dbReference type="Pfam" id="PF01266">
    <property type="entry name" value="DAO"/>
    <property type="match status" value="1"/>
</dbReference>